<accession>A0A0P0C8H4</accession>
<dbReference type="OrthoDB" id="1418365at2"/>
<evidence type="ECO:0000256" key="2">
    <source>
        <dbReference type="SAM" id="SignalP"/>
    </source>
</evidence>
<dbReference type="EMBL" id="CP012643">
    <property type="protein sequence ID" value="ALI99788.1"/>
    <property type="molecule type" value="Genomic_DNA"/>
</dbReference>
<reference evidence="3 4" key="1">
    <citation type="submission" date="2015-08" db="EMBL/GenBank/DDBJ databases">
        <title>Complete genome sequence of Rufibacter tibetensis strain 1351t, a radiation-resistant bacterium from tibet plateau.</title>
        <authorList>
            <person name="Dai J."/>
        </authorList>
    </citation>
    <scope>NUCLEOTIDE SEQUENCE [LARGE SCALE GENOMIC DNA]</scope>
    <source>
        <strain evidence="3 4">1351</strain>
    </source>
</reference>
<evidence type="ECO:0000313" key="3">
    <source>
        <dbReference type="EMBL" id="ALI99788.1"/>
    </source>
</evidence>
<sequence>MQKPLLLLLLVFFSLYAQAQKDTLRIKNISYSSGFEEKYFKALDKGEQNKLALLLAVNPFVTDKELESAGQSMQRLYAALELSKIREKALPKQVKLIFDVAHRQFLKKYEEVASFDQIMKTGTYNCVSATALYALVLEHYGIDYEVKQLPTHVYLVADPKGSKIMMETTNPLGGYFVPDPKFKKSYVEYLQKGKLVSEEEVRTKGVDAVFNENFKADKSINFQQLVSLQYYNEGLKQYEDQAYEKSGKAFQKAYRLHPSHETRYLLTSALALQMEGLNYDKMEQVDLLTSFYAMQPGDAYRDEFTNDFKVLTQKHLLDKPDTIFYNKVYAAFKSSARDSVSYKDIAYVYNFHNGRVKALNNHYEQAMAYFTKAYGFNPASTELTGMLKSVIYEQLNRNRFSGDLSKTLENYQKSFPFLQSDPNYHHNSMLAYARAIQNAFNADSRTEGKKLLLSLEALYKKDKGDFTERMMGDLFLGACQSYYRAKSAPTMKEFAKKGLAYDPRNESLRLVVSMPANTRF</sequence>
<feature type="chain" id="PRO_5006042469" description="Transglutaminase-like domain-containing protein" evidence="2">
    <location>
        <begin position="20"/>
        <end position="520"/>
    </location>
</feature>
<organism evidence="3 4">
    <name type="scientific">Rufibacter tibetensis</name>
    <dbReference type="NCBI Taxonomy" id="512763"/>
    <lineage>
        <taxon>Bacteria</taxon>
        <taxon>Pseudomonadati</taxon>
        <taxon>Bacteroidota</taxon>
        <taxon>Cytophagia</taxon>
        <taxon>Cytophagales</taxon>
        <taxon>Hymenobacteraceae</taxon>
        <taxon>Rufibacter</taxon>
    </lineage>
</organism>
<evidence type="ECO:0008006" key="5">
    <source>
        <dbReference type="Google" id="ProtNLM"/>
    </source>
</evidence>
<dbReference type="Gene3D" id="1.25.40.10">
    <property type="entry name" value="Tetratricopeptide repeat domain"/>
    <property type="match status" value="1"/>
</dbReference>
<protein>
    <recommendedName>
        <fullName evidence="5">Transglutaminase-like domain-containing protein</fullName>
    </recommendedName>
</protein>
<dbReference type="AlphaFoldDB" id="A0A0P0C8H4"/>
<dbReference type="InterPro" id="IPR011990">
    <property type="entry name" value="TPR-like_helical_dom_sf"/>
</dbReference>
<dbReference type="PROSITE" id="PS50005">
    <property type="entry name" value="TPR"/>
    <property type="match status" value="1"/>
</dbReference>
<dbReference type="PATRIC" id="fig|512763.3.peg.2941"/>
<dbReference type="RefSeq" id="WP_062544298.1">
    <property type="nucleotide sequence ID" value="NZ_CP012643.1"/>
</dbReference>
<evidence type="ECO:0000256" key="1">
    <source>
        <dbReference type="PROSITE-ProRule" id="PRU00339"/>
    </source>
</evidence>
<feature type="repeat" description="TPR" evidence="1">
    <location>
        <begin position="227"/>
        <end position="260"/>
    </location>
</feature>
<proteinExistence type="predicted"/>
<gene>
    <name evidence="3" type="ORF">DC20_13400</name>
</gene>
<dbReference type="KEGG" id="rti:DC20_13400"/>
<keyword evidence="2" id="KW-0732">Signal</keyword>
<dbReference type="Proteomes" id="UP000061382">
    <property type="component" value="Chromosome"/>
</dbReference>
<evidence type="ECO:0000313" key="4">
    <source>
        <dbReference type="Proteomes" id="UP000061382"/>
    </source>
</evidence>
<feature type="signal peptide" evidence="2">
    <location>
        <begin position="1"/>
        <end position="19"/>
    </location>
</feature>
<keyword evidence="1" id="KW-0802">TPR repeat</keyword>
<name>A0A0P0C8H4_9BACT</name>
<dbReference type="SUPFAM" id="SSF48452">
    <property type="entry name" value="TPR-like"/>
    <property type="match status" value="1"/>
</dbReference>
<keyword evidence="4" id="KW-1185">Reference proteome</keyword>
<dbReference type="InterPro" id="IPR019734">
    <property type="entry name" value="TPR_rpt"/>
</dbReference>
<dbReference type="STRING" id="512763.DC20_13400"/>